<organism evidence="1 2">
    <name type="scientific">Hoyosella altamirensis</name>
    <dbReference type="NCBI Taxonomy" id="616997"/>
    <lineage>
        <taxon>Bacteria</taxon>
        <taxon>Bacillati</taxon>
        <taxon>Actinomycetota</taxon>
        <taxon>Actinomycetes</taxon>
        <taxon>Mycobacteriales</taxon>
        <taxon>Hoyosellaceae</taxon>
        <taxon>Hoyosella</taxon>
    </lineage>
</organism>
<name>A0A839RTI4_9ACTN</name>
<sequence length="75" mass="8104">MAVMSSRKPGRPSKGHRVQYKVRLPIRLKEAAAEAARAHGMTETDYVAALIAANTGLEHLAPSLNQEVLPLQKSA</sequence>
<dbReference type="EMBL" id="JACHWS010000011">
    <property type="protein sequence ID" value="MBB3040195.1"/>
    <property type="molecule type" value="Genomic_DNA"/>
</dbReference>
<dbReference type="Proteomes" id="UP000567922">
    <property type="component" value="Unassembled WGS sequence"/>
</dbReference>
<dbReference type="OrthoDB" id="9962999at2"/>
<proteinExistence type="predicted"/>
<comment type="caution">
    <text evidence="1">The sequence shown here is derived from an EMBL/GenBank/DDBJ whole genome shotgun (WGS) entry which is preliminary data.</text>
</comment>
<dbReference type="InterPro" id="IPR010985">
    <property type="entry name" value="Ribbon_hlx_hlx"/>
</dbReference>
<evidence type="ECO:0000313" key="2">
    <source>
        <dbReference type="Proteomes" id="UP000567922"/>
    </source>
</evidence>
<keyword evidence="2" id="KW-1185">Reference proteome</keyword>
<dbReference type="GO" id="GO:0006355">
    <property type="term" value="P:regulation of DNA-templated transcription"/>
    <property type="evidence" value="ECO:0007669"/>
    <property type="project" value="InterPro"/>
</dbReference>
<accession>A0A839RTI4</accession>
<gene>
    <name evidence="1" type="ORF">FHU29_004690</name>
</gene>
<evidence type="ECO:0008006" key="3">
    <source>
        <dbReference type="Google" id="ProtNLM"/>
    </source>
</evidence>
<reference evidence="1 2" key="1">
    <citation type="submission" date="2020-08" db="EMBL/GenBank/DDBJ databases">
        <title>Sequencing the genomes of 1000 actinobacteria strains.</title>
        <authorList>
            <person name="Klenk H.-P."/>
        </authorList>
    </citation>
    <scope>NUCLEOTIDE SEQUENCE [LARGE SCALE GENOMIC DNA]</scope>
    <source>
        <strain evidence="1 2">DSM 45258</strain>
    </source>
</reference>
<dbReference type="RefSeq" id="WP_064442635.1">
    <property type="nucleotide sequence ID" value="NZ_BDDI01000031.1"/>
</dbReference>
<protein>
    <recommendedName>
        <fullName evidence="3">Toxin-antitoxin system HicB family antitoxin</fullName>
    </recommendedName>
</protein>
<dbReference type="SUPFAM" id="SSF47598">
    <property type="entry name" value="Ribbon-helix-helix"/>
    <property type="match status" value="1"/>
</dbReference>
<evidence type="ECO:0000313" key="1">
    <source>
        <dbReference type="EMBL" id="MBB3040195.1"/>
    </source>
</evidence>
<dbReference type="AlphaFoldDB" id="A0A839RTI4"/>